<dbReference type="EMBL" id="JANBTW010000075">
    <property type="protein sequence ID" value="KAJ2672890.1"/>
    <property type="molecule type" value="Genomic_DNA"/>
</dbReference>
<evidence type="ECO:0000313" key="7">
    <source>
        <dbReference type="Proteomes" id="UP001151518"/>
    </source>
</evidence>
<dbReference type="PANTHER" id="PTHR11571:SF224">
    <property type="entry name" value="HEMATOPOIETIC PROSTAGLANDIN D SYNTHASE"/>
    <property type="match status" value="1"/>
</dbReference>
<organism evidence="6 7">
    <name type="scientific">Coemansia spiralis</name>
    <dbReference type="NCBI Taxonomy" id="417178"/>
    <lineage>
        <taxon>Eukaryota</taxon>
        <taxon>Fungi</taxon>
        <taxon>Fungi incertae sedis</taxon>
        <taxon>Zoopagomycota</taxon>
        <taxon>Kickxellomycotina</taxon>
        <taxon>Kickxellomycetes</taxon>
        <taxon>Kickxellales</taxon>
        <taxon>Kickxellaceae</taxon>
        <taxon>Coemansia</taxon>
    </lineage>
</organism>
<dbReference type="InterPro" id="IPR050213">
    <property type="entry name" value="GST_superfamily"/>
</dbReference>
<dbReference type="InterPro" id="IPR004045">
    <property type="entry name" value="Glutathione_S-Trfase_N"/>
</dbReference>
<dbReference type="CDD" id="cd03039">
    <property type="entry name" value="GST_N_Sigma_like"/>
    <property type="match status" value="1"/>
</dbReference>
<dbReference type="GO" id="GO:0004364">
    <property type="term" value="F:glutathione transferase activity"/>
    <property type="evidence" value="ECO:0007669"/>
    <property type="project" value="UniProtKB-EC"/>
</dbReference>
<dbReference type="InterPro" id="IPR036282">
    <property type="entry name" value="Glutathione-S-Trfase_C_sf"/>
</dbReference>
<feature type="domain" description="GST C-terminal" evidence="5">
    <location>
        <begin position="89"/>
        <end position="216"/>
    </location>
</feature>
<dbReference type="PROSITE" id="PS50405">
    <property type="entry name" value="GST_CTER"/>
    <property type="match status" value="1"/>
</dbReference>
<evidence type="ECO:0000259" key="4">
    <source>
        <dbReference type="PROSITE" id="PS50404"/>
    </source>
</evidence>
<comment type="caution">
    <text evidence="6">The sequence shown here is derived from an EMBL/GenBank/DDBJ whole genome shotgun (WGS) entry which is preliminary data.</text>
</comment>
<evidence type="ECO:0000256" key="2">
    <source>
        <dbReference type="ARBA" id="ARBA00022679"/>
    </source>
</evidence>
<dbReference type="PROSITE" id="PS50404">
    <property type="entry name" value="GST_NTER"/>
    <property type="match status" value="1"/>
</dbReference>
<evidence type="ECO:0000259" key="5">
    <source>
        <dbReference type="PROSITE" id="PS50405"/>
    </source>
</evidence>
<dbReference type="Proteomes" id="UP001151518">
    <property type="component" value="Unassembled WGS sequence"/>
</dbReference>
<dbReference type="GO" id="GO:0006749">
    <property type="term" value="P:glutathione metabolic process"/>
    <property type="evidence" value="ECO:0007669"/>
    <property type="project" value="TreeGrafter"/>
</dbReference>
<dbReference type="InterPro" id="IPR004046">
    <property type="entry name" value="GST_C"/>
</dbReference>
<dbReference type="PANTHER" id="PTHR11571">
    <property type="entry name" value="GLUTATHIONE S-TRANSFERASE"/>
    <property type="match status" value="1"/>
</dbReference>
<dbReference type="InterPro" id="IPR010987">
    <property type="entry name" value="Glutathione-S-Trfase_C-like"/>
</dbReference>
<dbReference type="SFLD" id="SFLDS00019">
    <property type="entry name" value="Glutathione_Transferase_(cytos"/>
    <property type="match status" value="1"/>
</dbReference>
<gene>
    <name evidence="6" type="ORF">GGI25_004933</name>
</gene>
<comment type="catalytic activity">
    <reaction evidence="3">
        <text>RX + glutathione = an S-substituted glutathione + a halide anion + H(+)</text>
        <dbReference type="Rhea" id="RHEA:16437"/>
        <dbReference type="ChEBI" id="CHEBI:15378"/>
        <dbReference type="ChEBI" id="CHEBI:16042"/>
        <dbReference type="ChEBI" id="CHEBI:17792"/>
        <dbReference type="ChEBI" id="CHEBI:57925"/>
        <dbReference type="ChEBI" id="CHEBI:90779"/>
        <dbReference type="EC" id="2.5.1.18"/>
    </reaction>
</comment>
<evidence type="ECO:0000256" key="1">
    <source>
        <dbReference type="ARBA" id="ARBA00012452"/>
    </source>
</evidence>
<dbReference type="Gene3D" id="1.20.1050.10">
    <property type="match status" value="1"/>
</dbReference>
<protein>
    <recommendedName>
        <fullName evidence="1">glutathione transferase</fullName>
        <ecNumber evidence="1">2.5.1.18</ecNumber>
    </recommendedName>
</protein>
<dbReference type="InterPro" id="IPR036249">
    <property type="entry name" value="Thioredoxin-like_sf"/>
</dbReference>
<evidence type="ECO:0000313" key="6">
    <source>
        <dbReference type="EMBL" id="KAJ2672890.1"/>
    </source>
</evidence>
<reference evidence="6" key="1">
    <citation type="submission" date="2022-07" db="EMBL/GenBank/DDBJ databases">
        <title>Phylogenomic reconstructions and comparative analyses of Kickxellomycotina fungi.</title>
        <authorList>
            <person name="Reynolds N.K."/>
            <person name="Stajich J.E."/>
            <person name="Barry K."/>
            <person name="Grigoriev I.V."/>
            <person name="Crous P."/>
            <person name="Smith M.E."/>
        </authorList>
    </citation>
    <scope>NUCLEOTIDE SEQUENCE</scope>
    <source>
        <strain evidence="6">NRRL 3115</strain>
    </source>
</reference>
<name>A0A9W8G5K2_9FUNG</name>
<dbReference type="SUPFAM" id="SSF47616">
    <property type="entry name" value="GST C-terminal domain-like"/>
    <property type="match status" value="1"/>
</dbReference>
<dbReference type="InterPro" id="IPR040079">
    <property type="entry name" value="Glutathione_S-Trfase"/>
</dbReference>
<feature type="domain" description="GST N-terminal" evidence="4">
    <location>
        <begin position="7"/>
        <end position="87"/>
    </location>
</feature>
<evidence type="ECO:0000256" key="3">
    <source>
        <dbReference type="ARBA" id="ARBA00047960"/>
    </source>
</evidence>
<dbReference type="Pfam" id="PF02798">
    <property type="entry name" value="GST_N"/>
    <property type="match status" value="1"/>
</dbReference>
<dbReference type="Gene3D" id="3.40.30.10">
    <property type="entry name" value="Glutaredoxin"/>
    <property type="match status" value="1"/>
</dbReference>
<dbReference type="EC" id="2.5.1.18" evidence="1"/>
<dbReference type="AlphaFoldDB" id="A0A9W8G5K2"/>
<dbReference type="Pfam" id="PF14497">
    <property type="entry name" value="GST_C_3"/>
    <property type="match status" value="1"/>
</dbReference>
<accession>A0A9W8G5K2</accession>
<sequence>MFPSEKPSYIFKYFAVPGIGEATRLLLTAAKVNWVEENPEWPQEKPNQPFGRLPVLIEKGTGDGPDFVICESAAIERYVARKYGLMPSEPKEASRQEQLREQIFDIVNISYAAAKGAEGFKARFDELLAKLKEVLAMELKNNGSNGHFTGDKLTYIDIIIYSFFKFFIFNLKAYAPEYVDVVVGLATPDVVKLILAVKADPCLQSRVANDDQYFPFLA</sequence>
<keyword evidence="2" id="KW-0808">Transferase</keyword>
<dbReference type="SUPFAM" id="SSF52833">
    <property type="entry name" value="Thioredoxin-like"/>
    <property type="match status" value="1"/>
</dbReference>
<proteinExistence type="predicted"/>
<dbReference type="OrthoDB" id="414243at2759"/>